<dbReference type="Proteomes" id="UP001519460">
    <property type="component" value="Unassembled WGS sequence"/>
</dbReference>
<proteinExistence type="predicted"/>
<protein>
    <submittedName>
        <fullName evidence="1">Uncharacterized protein</fullName>
    </submittedName>
</protein>
<accession>A0ABD0JYW8</accession>
<organism evidence="1 2">
    <name type="scientific">Batillaria attramentaria</name>
    <dbReference type="NCBI Taxonomy" id="370345"/>
    <lineage>
        <taxon>Eukaryota</taxon>
        <taxon>Metazoa</taxon>
        <taxon>Spiralia</taxon>
        <taxon>Lophotrochozoa</taxon>
        <taxon>Mollusca</taxon>
        <taxon>Gastropoda</taxon>
        <taxon>Caenogastropoda</taxon>
        <taxon>Sorbeoconcha</taxon>
        <taxon>Cerithioidea</taxon>
        <taxon>Batillariidae</taxon>
        <taxon>Batillaria</taxon>
    </lineage>
</organism>
<gene>
    <name evidence="1" type="ORF">BaRGS_00028382</name>
</gene>
<reference evidence="1 2" key="1">
    <citation type="journal article" date="2023" name="Sci. Data">
        <title>Genome assembly of the Korean intertidal mud-creeper Batillaria attramentaria.</title>
        <authorList>
            <person name="Patra A.K."/>
            <person name="Ho P.T."/>
            <person name="Jun S."/>
            <person name="Lee S.J."/>
            <person name="Kim Y."/>
            <person name="Won Y.J."/>
        </authorList>
    </citation>
    <scope>NUCLEOTIDE SEQUENCE [LARGE SCALE GENOMIC DNA]</scope>
    <source>
        <strain evidence="1">Wonlab-2016</strain>
    </source>
</reference>
<evidence type="ECO:0000313" key="1">
    <source>
        <dbReference type="EMBL" id="KAK7480335.1"/>
    </source>
</evidence>
<evidence type="ECO:0000313" key="2">
    <source>
        <dbReference type="Proteomes" id="UP001519460"/>
    </source>
</evidence>
<sequence length="119" mass="13561">MRARDIYMVCDLRARCSCRLVSKHPEGRCDLAHCLRTDREREGGKKERKKAENPILLAVDTGGECSGWKRQRLPARKDLRNLTGIAIISVTTANCWELVPATKKHSKTPANRTPFRFVQ</sequence>
<dbReference type="AlphaFoldDB" id="A0ABD0JYW8"/>
<dbReference type="EMBL" id="JACVVK020000283">
    <property type="protein sequence ID" value="KAK7480335.1"/>
    <property type="molecule type" value="Genomic_DNA"/>
</dbReference>
<keyword evidence="2" id="KW-1185">Reference proteome</keyword>
<name>A0ABD0JYW8_9CAEN</name>
<comment type="caution">
    <text evidence="1">The sequence shown here is derived from an EMBL/GenBank/DDBJ whole genome shotgun (WGS) entry which is preliminary data.</text>
</comment>